<reference evidence="1 2" key="1">
    <citation type="journal article" date="2019" name="Emerg. Microbes Infect.">
        <title>Comprehensive subspecies identification of 175 nontuberculous mycobacteria species based on 7547 genomic profiles.</title>
        <authorList>
            <person name="Matsumoto Y."/>
            <person name="Kinjo T."/>
            <person name="Motooka D."/>
            <person name="Nabeya D."/>
            <person name="Jung N."/>
            <person name="Uechi K."/>
            <person name="Horii T."/>
            <person name="Iida T."/>
            <person name="Fujita J."/>
            <person name="Nakamura S."/>
        </authorList>
    </citation>
    <scope>NUCLEOTIDE SEQUENCE [LARGE SCALE GENOMIC DNA]</scope>
    <source>
        <strain evidence="1 2">JCM 6375</strain>
    </source>
</reference>
<evidence type="ECO:0000313" key="1">
    <source>
        <dbReference type="EMBL" id="BBX02773.1"/>
    </source>
</evidence>
<dbReference type="Proteomes" id="UP000466681">
    <property type="component" value="Chromosome"/>
</dbReference>
<dbReference type="RefSeq" id="WP_083149548.1">
    <property type="nucleotide sequence ID" value="NZ_AP022560.1"/>
</dbReference>
<gene>
    <name evidence="1" type="ORF">MMOR_37090</name>
</gene>
<dbReference type="KEGG" id="mmor:MMOR_37090"/>
<evidence type="ECO:0000313" key="2">
    <source>
        <dbReference type="Proteomes" id="UP000466681"/>
    </source>
</evidence>
<protein>
    <submittedName>
        <fullName evidence="1">Polyketide synthase</fullName>
    </submittedName>
</protein>
<name>A0AAD1HC87_9MYCO</name>
<accession>A0AAD1HC87</accession>
<sequence length="221" mass="23709">MVAPQLPTTANEVFEAVSDAVSERAITAIRIVDYDTVDDSRPAGMARVSTTDIEDLTAELDGATEWLGVAADEILLAALARSIARTLGEGTVAVDIASLRGSMLDAVPLTCVSGREVDATELLQGVSAVLAAAKESTAEGMSELYFNYLGEVPEDAVPVPVQETPPGLGHALEMRVYRTGGQVHVDWWYDTSQFEPYTVEELAEQFPRALYEMTTDALPTV</sequence>
<proteinExistence type="predicted"/>
<organism evidence="1 2">
    <name type="scientific">Mycolicibacterium moriokaense</name>
    <dbReference type="NCBI Taxonomy" id="39691"/>
    <lineage>
        <taxon>Bacteria</taxon>
        <taxon>Bacillati</taxon>
        <taxon>Actinomycetota</taxon>
        <taxon>Actinomycetes</taxon>
        <taxon>Mycobacteriales</taxon>
        <taxon>Mycobacteriaceae</taxon>
        <taxon>Mycolicibacterium</taxon>
    </lineage>
</organism>
<dbReference type="Gene3D" id="3.30.559.30">
    <property type="entry name" value="Nonribosomal peptide synthetase, condensation domain"/>
    <property type="match status" value="1"/>
</dbReference>
<keyword evidence="2" id="KW-1185">Reference proteome</keyword>
<dbReference type="AlphaFoldDB" id="A0AAD1HC87"/>
<dbReference type="SUPFAM" id="SSF52777">
    <property type="entry name" value="CoA-dependent acyltransferases"/>
    <property type="match status" value="1"/>
</dbReference>
<dbReference type="EMBL" id="AP022560">
    <property type="protein sequence ID" value="BBX02773.1"/>
    <property type="molecule type" value="Genomic_DNA"/>
</dbReference>